<evidence type="ECO:0000256" key="1">
    <source>
        <dbReference type="ARBA" id="ARBA00005855"/>
    </source>
</evidence>
<keyword evidence="5" id="KW-0521">NADP</keyword>
<accession>A0ABQ9F8B0</accession>
<evidence type="ECO:0000256" key="5">
    <source>
        <dbReference type="ARBA" id="ARBA00022857"/>
    </source>
</evidence>
<keyword evidence="2" id="KW-0285">Flavoprotein</keyword>
<dbReference type="Proteomes" id="UP001217089">
    <property type="component" value="Unassembled WGS sequence"/>
</dbReference>
<organism evidence="7 8">
    <name type="scientific">Tegillarca granosa</name>
    <name type="common">Malaysian cockle</name>
    <name type="synonym">Anadara granosa</name>
    <dbReference type="NCBI Taxonomy" id="220873"/>
    <lineage>
        <taxon>Eukaryota</taxon>
        <taxon>Metazoa</taxon>
        <taxon>Spiralia</taxon>
        <taxon>Lophotrochozoa</taxon>
        <taxon>Mollusca</taxon>
        <taxon>Bivalvia</taxon>
        <taxon>Autobranchia</taxon>
        <taxon>Pteriomorphia</taxon>
        <taxon>Arcoida</taxon>
        <taxon>Arcoidea</taxon>
        <taxon>Arcidae</taxon>
        <taxon>Tegillarca</taxon>
    </lineage>
</organism>
<gene>
    <name evidence="7" type="ORF">KUTeg_009834</name>
</gene>
<evidence type="ECO:0000256" key="3">
    <source>
        <dbReference type="ARBA" id="ARBA00022729"/>
    </source>
</evidence>
<sequence>MGPGAESRVLMDQLTSGRMEYPLMDDEYDVVALGDPAKVKRYGMPADRKKYEENLIKHFPKEEEAIKKFMDLLLKSKSAFTGFFALKMFPKWLARLLTQTGIYNLMFKAYLKYFKISLKEVVDDLTDNEELKAVFCYIFGDYGVVPSKSSFAFHSVLINHYMHGSYYIRGGTNEVTYQMIPTIERHGGAVLVKAPVTKILMDAKGKAVGKKYLL</sequence>
<name>A0ABQ9F8B0_TEGGR</name>
<reference evidence="7 8" key="1">
    <citation type="submission" date="2022-12" db="EMBL/GenBank/DDBJ databases">
        <title>Chromosome-level genome of Tegillarca granosa.</title>
        <authorList>
            <person name="Kim J."/>
        </authorList>
    </citation>
    <scope>NUCLEOTIDE SEQUENCE [LARGE SCALE GENOMIC DNA]</scope>
    <source>
        <strain evidence="7">Teg-2019</strain>
        <tissue evidence="7">Adductor muscle</tissue>
    </source>
</reference>
<comment type="similarity">
    <text evidence="1">Belongs to the carotenoid/retinoid oxidoreductase family. CrtISO subfamily.</text>
</comment>
<evidence type="ECO:0000313" key="7">
    <source>
        <dbReference type="EMBL" id="KAJ8312461.1"/>
    </source>
</evidence>
<dbReference type="PANTHER" id="PTHR46091:SF3">
    <property type="entry name" value="AMINE OXIDASE DOMAIN-CONTAINING PROTEIN"/>
    <property type="match status" value="1"/>
</dbReference>
<evidence type="ECO:0000256" key="2">
    <source>
        <dbReference type="ARBA" id="ARBA00022630"/>
    </source>
</evidence>
<dbReference type="SUPFAM" id="SSF51905">
    <property type="entry name" value="FAD/NAD(P)-binding domain"/>
    <property type="match status" value="1"/>
</dbReference>
<evidence type="ECO:0000256" key="6">
    <source>
        <dbReference type="ARBA" id="ARBA00023027"/>
    </source>
</evidence>
<evidence type="ECO:0000256" key="4">
    <source>
        <dbReference type="ARBA" id="ARBA00022827"/>
    </source>
</evidence>
<keyword evidence="6" id="KW-0520">NAD</keyword>
<dbReference type="Gene3D" id="3.50.50.60">
    <property type="entry name" value="FAD/NAD(P)-binding domain"/>
    <property type="match status" value="1"/>
</dbReference>
<dbReference type="PANTHER" id="PTHR46091">
    <property type="entry name" value="BLR7054 PROTEIN"/>
    <property type="match status" value="1"/>
</dbReference>
<dbReference type="InterPro" id="IPR052206">
    <property type="entry name" value="Retinol_saturase"/>
</dbReference>
<comment type="caution">
    <text evidence="7">The sequence shown here is derived from an EMBL/GenBank/DDBJ whole genome shotgun (WGS) entry which is preliminary data.</text>
</comment>
<keyword evidence="8" id="KW-1185">Reference proteome</keyword>
<dbReference type="EMBL" id="JARBDR010000440">
    <property type="protein sequence ID" value="KAJ8312461.1"/>
    <property type="molecule type" value="Genomic_DNA"/>
</dbReference>
<proteinExistence type="inferred from homology"/>
<evidence type="ECO:0000313" key="8">
    <source>
        <dbReference type="Proteomes" id="UP001217089"/>
    </source>
</evidence>
<protein>
    <submittedName>
        <fullName evidence="7">Uncharacterized protein</fullName>
    </submittedName>
</protein>
<dbReference type="InterPro" id="IPR036188">
    <property type="entry name" value="FAD/NAD-bd_sf"/>
</dbReference>
<keyword evidence="4" id="KW-0274">FAD</keyword>
<keyword evidence="3" id="KW-0732">Signal</keyword>